<dbReference type="GeneID" id="93976855"/>
<keyword evidence="3" id="KW-1185">Reference proteome</keyword>
<comment type="similarity">
    <text evidence="1">Belongs to the WXG100 family.</text>
</comment>
<dbReference type="Proteomes" id="UP000577386">
    <property type="component" value="Unassembled WGS sequence"/>
</dbReference>
<accession>A0A7W3NTG2</accession>
<proteinExistence type="inferred from homology"/>
<dbReference type="InterPro" id="IPR036689">
    <property type="entry name" value="ESAT-6-like_sf"/>
</dbReference>
<evidence type="ECO:0000313" key="3">
    <source>
        <dbReference type="Proteomes" id="UP000577386"/>
    </source>
</evidence>
<dbReference type="InterPro" id="IPR010310">
    <property type="entry name" value="T7SS_ESAT-6-like"/>
</dbReference>
<name>A0A7W3NTG2_STRMR</name>
<gene>
    <name evidence="2" type="ORF">HDA42_005566</name>
</gene>
<dbReference type="SUPFAM" id="SSF140453">
    <property type="entry name" value="EsxAB dimer-like"/>
    <property type="match status" value="1"/>
</dbReference>
<dbReference type="Pfam" id="PF06013">
    <property type="entry name" value="WXG100"/>
    <property type="match status" value="1"/>
</dbReference>
<evidence type="ECO:0000313" key="2">
    <source>
        <dbReference type="EMBL" id="MBA9056388.1"/>
    </source>
</evidence>
<protein>
    <recommendedName>
        <fullName evidence="1">ESAT-6-like protein</fullName>
    </recommendedName>
</protein>
<dbReference type="NCBIfam" id="TIGR03930">
    <property type="entry name" value="WXG100_ESAT6"/>
    <property type="match status" value="1"/>
</dbReference>
<dbReference type="AlphaFoldDB" id="A0A7W3NTG2"/>
<reference evidence="2 3" key="1">
    <citation type="submission" date="2020-08" db="EMBL/GenBank/DDBJ databases">
        <title>Sequencing the genomes of 1000 actinobacteria strains.</title>
        <authorList>
            <person name="Klenk H.-P."/>
        </authorList>
    </citation>
    <scope>NUCLEOTIDE SEQUENCE [LARGE SCALE GENOMIC DNA]</scope>
    <source>
        <strain evidence="2 3">DSM 41827</strain>
    </source>
</reference>
<dbReference type="RefSeq" id="WP_182776869.1">
    <property type="nucleotide sequence ID" value="NZ_BAAAHW010000046.1"/>
</dbReference>
<dbReference type="EMBL" id="JACJIJ010000002">
    <property type="protein sequence ID" value="MBA9056388.1"/>
    <property type="molecule type" value="Genomic_DNA"/>
</dbReference>
<dbReference type="Gene3D" id="1.10.287.1060">
    <property type="entry name" value="ESAT-6-like"/>
    <property type="match status" value="1"/>
</dbReference>
<evidence type="ECO:0000256" key="1">
    <source>
        <dbReference type="RuleBase" id="RU362001"/>
    </source>
</evidence>
<sequence>MGLNDGVTQVNYKHLDDTATRIADTASKLEAGLEEIKREVQGVAGMWEGEAHTAYVHQMAAWDREARSIHEALVAIGHAVHAAGGDYLGGDKKAASYYL</sequence>
<organism evidence="2 3">
    <name type="scientific">Streptomyces murinus</name>
    <dbReference type="NCBI Taxonomy" id="33900"/>
    <lineage>
        <taxon>Bacteria</taxon>
        <taxon>Bacillati</taxon>
        <taxon>Actinomycetota</taxon>
        <taxon>Actinomycetes</taxon>
        <taxon>Kitasatosporales</taxon>
        <taxon>Streptomycetaceae</taxon>
        <taxon>Streptomyces</taxon>
    </lineage>
</organism>
<comment type="caution">
    <text evidence="2">The sequence shown here is derived from an EMBL/GenBank/DDBJ whole genome shotgun (WGS) entry which is preliminary data.</text>
</comment>